<dbReference type="AlphaFoldDB" id="A0A919JJ49"/>
<feature type="region of interest" description="Disordered" evidence="4">
    <location>
        <begin position="1"/>
        <end position="20"/>
    </location>
</feature>
<evidence type="ECO:0000313" key="6">
    <source>
        <dbReference type="EMBL" id="GIE50603.1"/>
    </source>
</evidence>
<evidence type="ECO:0000313" key="7">
    <source>
        <dbReference type="Proteomes" id="UP000647172"/>
    </source>
</evidence>
<dbReference type="Proteomes" id="UP000647172">
    <property type="component" value="Unassembled WGS sequence"/>
</dbReference>
<evidence type="ECO:0000256" key="3">
    <source>
        <dbReference type="ARBA" id="ARBA00022679"/>
    </source>
</evidence>
<keyword evidence="5" id="KW-0812">Transmembrane</keyword>
<evidence type="ECO:0008006" key="8">
    <source>
        <dbReference type="Google" id="ProtNLM"/>
    </source>
</evidence>
<dbReference type="PANTHER" id="PTHR43630:SF1">
    <property type="entry name" value="POLY-BETA-1,6-N-ACETYL-D-GLUCOSAMINE SYNTHASE"/>
    <property type="match status" value="1"/>
</dbReference>
<evidence type="ECO:0000256" key="1">
    <source>
        <dbReference type="ARBA" id="ARBA00006739"/>
    </source>
</evidence>
<name>A0A919JJ49_9ACTN</name>
<dbReference type="InterPro" id="IPR029044">
    <property type="entry name" value="Nucleotide-diphossugar_trans"/>
</dbReference>
<keyword evidence="7" id="KW-1185">Reference proteome</keyword>
<comment type="caution">
    <text evidence="6">The sequence shown here is derived from an EMBL/GenBank/DDBJ whole genome shotgun (WGS) entry which is preliminary data.</text>
</comment>
<evidence type="ECO:0000256" key="5">
    <source>
        <dbReference type="SAM" id="Phobius"/>
    </source>
</evidence>
<reference evidence="6" key="1">
    <citation type="submission" date="2021-01" db="EMBL/GenBank/DDBJ databases">
        <title>Whole genome shotgun sequence of Actinoplanes nipponensis NBRC 14063.</title>
        <authorList>
            <person name="Komaki H."/>
            <person name="Tamura T."/>
        </authorList>
    </citation>
    <scope>NUCLEOTIDE SEQUENCE</scope>
    <source>
        <strain evidence="6">NBRC 14063</strain>
    </source>
</reference>
<dbReference type="CDD" id="cd06423">
    <property type="entry name" value="CESA_like"/>
    <property type="match status" value="1"/>
</dbReference>
<organism evidence="6 7">
    <name type="scientific">Actinoplanes nipponensis</name>
    <dbReference type="NCBI Taxonomy" id="135950"/>
    <lineage>
        <taxon>Bacteria</taxon>
        <taxon>Bacillati</taxon>
        <taxon>Actinomycetota</taxon>
        <taxon>Actinomycetes</taxon>
        <taxon>Micromonosporales</taxon>
        <taxon>Micromonosporaceae</taxon>
        <taxon>Actinoplanes</taxon>
    </lineage>
</organism>
<dbReference type="EMBL" id="BOMQ01000051">
    <property type="protein sequence ID" value="GIE50603.1"/>
    <property type="molecule type" value="Genomic_DNA"/>
</dbReference>
<dbReference type="RefSeq" id="WP_203770482.1">
    <property type="nucleotide sequence ID" value="NZ_BAAAYJ010000019.1"/>
</dbReference>
<dbReference type="Gene3D" id="3.90.550.10">
    <property type="entry name" value="Spore Coat Polysaccharide Biosynthesis Protein SpsA, Chain A"/>
    <property type="match status" value="1"/>
</dbReference>
<keyword evidence="5" id="KW-1133">Transmembrane helix</keyword>
<dbReference type="SUPFAM" id="SSF53448">
    <property type="entry name" value="Nucleotide-diphospho-sugar transferases"/>
    <property type="match status" value="1"/>
</dbReference>
<protein>
    <recommendedName>
        <fullName evidence="8">Glycosyltransferase, catalytic subunit of cellulose synthase and poly-beta-1,6-N-acetylglucosamine synthase</fullName>
    </recommendedName>
</protein>
<keyword evidence="3" id="KW-0808">Transferase</keyword>
<accession>A0A919JJ49</accession>
<evidence type="ECO:0000256" key="2">
    <source>
        <dbReference type="ARBA" id="ARBA00022676"/>
    </source>
</evidence>
<feature type="compositionally biased region" description="Basic and acidic residues" evidence="4">
    <location>
        <begin position="7"/>
        <end position="19"/>
    </location>
</feature>
<feature type="transmembrane region" description="Helical" evidence="5">
    <location>
        <begin position="323"/>
        <end position="346"/>
    </location>
</feature>
<keyword evidence="5" id="KW-0472">Membrane</keyword>
<evidence type="ECO:0000256" key="4">
    <source>
        <dbReference type="SAM" id="MobiDB-lite"/>
    </source>
</evidence>
<comment type="similarity">
    <text evidence="1">Belongs to the glycosyltransferase 2 family.</text>
</comment>
<dbReference type="GO" id="GO:0016757">
    <property type="term" value="F:glycosyltransferase activity"/>
    <property type="evidence" value="ECO:0007669"/>
    <property type="project" value="UniProtKB-KW"/>
</dbReference>
<proteinExistence type="inferred from homology"/>
<keyword evidence="2" id="KW-0328">Glycosyltransferase</keyword>
<sequence>MIINKPRTSDGMRHGREPGTVRARVRARGPVPRQASPGEQTRRVPLPVRTPRVVAIVPAYNEAASIAATVRALRGQWAPRLDEIIVVPNNCTDDTARLARAAGATVLEFPGVNVHKKAGALNWAITRLLPRLRDEDQILVTDADSVLDPDFTQHARRALLRPQLNGHRRSRRRRPPVGAVCACFRTDLGPTGLLARLQRNEYERFARQIGRGGDNALVLSGVATLFDVAAVRAVIAARGHSLPGYPGEFYHRDTATEDIELTFAFRALGYRPMAPASARAVTDIMPTWRALKDQRLRWQRGMLDSLRIYGLTRATAADLARQLGIYAGSLLAPAYLAFLLLATLGYGSVPFSWRWAPLSLLFVIERVWTVRRNRPSDLLLAAVLAPEWAYEQWRSGVYWLAVWKTLRGSRREWINV</sequence>
<dbReference type="PANTHER" id="PTHR43630">
    <property type="entry name" value="POLY-BETA-1,6-N-ACETYL-D-GLUCOSAMINE SYNTHASE"/>
    <property type="match status" value="1"/>
</dbReference>
<dbReference type="Pfam" id="PF13641">
    <property type="entry name" value="Glyco_tranf_2_3"/>
    <property type="match status" value="1"/>
</dbReference>
<gene>
    <name evidence="6" type="ORF">Ani05nite_41370</name>
</gene>